<name>A0ABT3G023_9BACT</name>
<dbReference type="InterPro" id="IPR042095">
    <property type="entry name" value="SUMF_sf"/>
</dbReference>
<reference evidence="3" key="1">
    <citation type="submission" date="2022-10" db="EMBL/GenBank/DDBJ databases">
        <title>Luteolibacter sp. GHJ8, whole genome shotgun sequencing project.</title>
        <authorList>
            <person name="Zhao G."/>
            <person name="Shen L."/>
        </authorList>
    </citation>
    <scope>NUCLEOTIDE SEQUENCE</scope>
    <source>
        <strain evidence="3">GHJ8</strain>
    </source>
</reference>
<gene>
    <name evidence="3" type="ORF">OJ996_06380</name>
</gene>
<organism evidence="3 4">
    <name type="scientific">Luteolibacter rhizosphaerae</name>
    <dbReference type="NCBI Taxonomy" id="2989719"/>
    <lineage>
        <taxon>Bacteria</taxon>
        <taxon>Pseudomonadati</taxon>
        <taxon>Verrucomicrobiota</taxon>
        <taxon>Verrucomicrobiia</taxon>
        <taxon>Verrucomicrobiales</taxon>
        <taxon>Verrucomicrobiaceae</taxon>
        <taxon>Luteolibacter</taxon>
    </lineage>
</organism>
<dbReference type="Pfam" id="PF03781">
    <property type="entry name" value="FGE-sulfatase"/>
    <property type="match status" value="1"/>
</dbReference>
<protein>
    <submittedName>
        <fullName evidence="3">Formylglycine-generating enzyme family protein</fullName>
    </submittedName>
</protein>
<evidence type="ECO:0000259" key="2">
    <source>
        <dbReference type="Pfam" id="PF03781"/>
    </source>
</evidence>
<dbReference type="Proteomes" id="UP001165653">
    <property type="component" value="Unassembled WGS sequence"/>
</dbReference>
<comment type="caution">
    <text evidence="3">The sequence shown here is derived from an EMBL/GenBank/DDBJ whole genome shotgun (WGS) entry which is preliminary data.</text>
</comment>
<feature type="signal peptide" evidence="1">
    <location>
        <begin position="1"/>
        <end position="19"/>
    </location>
</feature>
<feature type="domain" description="Sulfatase-modifying factor enzyme-like" evidence="2">
    <location>
        <begin position="78"/>
        <end position="334"/>
    </location>
</feature>
<sequence length="383" mass="42274">MSTRSLLLLALITAPHVHAQTAAPEAPAKPADLPSPQYFPVTEKIHALVKAKGDVPADAAAMKAYTETVPQAKDAKFDLVAIPGGEFTIGSPAGEAGRKENEGPQVKVAVDPFWIGKCEITWDIYRAFMENGKARNKDGTLNRDSNIATPEAPEVKDGETLVDVVSQPTPPYVPMHFEMGEGYGAGWPAIAMTHHAASKFCEWLTAQTGHYYRLPTEAEWEYACRAGTTTAYSFGDDPAQLDEYAWSMANASYTYQKVGQKKPNAWGLYDMHGNVSEWCLDAYVPDAYAKWQAGAKNPWNPAVNRYPHVTRGGHYFDGGPETLRSAARVPSDPAWKMIDPQNPKSIWYFTSAPWVGFRVVRPMTVPEVKEMHRMWNTGPGPKE</sequence>
<accession>A0ABT3G023</accession>
<keyword evidence="4" id="KW-1185">Reference proteome</keyword>
<dbReference type="PANTHER" id="PTHR23150">
    <property type="entry name" value="SULFATASE MODIFYING FACTOR 1, 2"/>
    <property type="match status" value="1"/>
</dbReference>
<dbReference type="InterPro" id="IPR051043">
    <property type="entry name" value="Sulfatase_Mod_Factor_Kinase"/>
</dbReference>
<dbReference type="EMBL" id="JAPDDR010000003">
    <property type="protein sequence ID" value="MCW1913189.1"/>
    <property type="molecule type" value="Genomic_DNA"/>
</dbReference>
<proteinExistence type="predicted"/>
<dbReference type="InterPro" id="IPR005532">
    <property type="entry name" value="SUMF_dom"/>
</dbReference>
<dbReference type="Gene3D" id="3.90.1580.10">
    <property type="entry name" value="paralog of FGE (formylglycine-generating enzyme)"/>
    <property type="match status" value="1"/>
</dbReference>
<feature type="chain" id="PRO_5047215554" evidence="1">
    <location>
        <begin position="20"/>
        <end position="383"/>
    </location>
</feature>
<evidence type="ECO:0000256" key="1">
    <source>
        <dbReference type="SAM" id="SignalP"/>
    </source>
</evidence>
<dbReference type="RefSeq" id="WP_264512393.1">
    <property type="nucleotide sequence ID" value="NZ_JAPDDR010000003.1"/>
</dbReference>
<keyword evidence="1" id="KW-0732">Signal</keyword>
<dbReference type="PANTHER" id="PTHR23150:SF19">
    <property type="entry name" value="FORMYLGLYCINE-GENERATING ENZYME"/>
    <property type="match status" value="1"/>
</dbReference>
<evidence type="ECO:0000313" key="3">
    <source>
        <dbReference type="EMBL" id="MCW1913189.1"/>
    </source>
</evidence>
<dbReference type="InterPro" id="IPR016187">
    <property type="entry name" value="CTDL_fold"/>
</dbReference>
<evidence type="ECO:0000313" key="4">
    <source>
        <dbReference type="Proteomes" id="UP001165653"/>
    </source>
</evidence>
<dbReference type="SUPFAM" id="SSF56436">
    <property type="entry name" value="C-type lectin-like"/>
    <property type="match status" value="1"/>
</dbReference>